<evidence type="ECO:0000256" key="1">
    <source>
        <dbReference type="SAM" id="MobiDB-lite"/>
    </source>
</evidence>
<dbReference type="AlphaFoldDB" id="A0AAV7V799"/>
<evidence type="ECO:0000313" key="3">
    <source>
        <dbReference type="Proteomes" id="UP001066276"/>
    </source>
</evidence>
<proteinExistence type="predicted"/>
<keyword evidence="3" id="KW-1185">Reference proteome</keyword>
<evidence type="ECO:0000313" key="2">
    <source>
        <dbReference type="EMBL" id="KAJ1196361.1"/>
    </source>
</evidence>
<comment type="caution">
    <text evidence="2">The sequence shown here is derived from an EMBL/GenBank/DDBJ whole genome shotgun (WGS) entry which is preliminary data.</text>
</comment>
<gene>
    <name evidence="2" type="ORF">NDU88_000232</name>
</gene>
<sequence length="251" mass="26942">MGRFSPQPGLLVRRHSASRSTFLAQGVFVPCLAIRNPPVFLQGQGRQFWATLSLGSTHTRIRPHKALLGHPRYSGGPGLSGRAATDLRASYGSAVSLCRCSVGLAPPLPGSAISCVPATSRQHPYCLRRASSRQDGPLDLARGPTKKSGPAHSMHRRPPPLLLVPGPRYRPQAADVGTGSFYWGCCRMRYGPSTGPEAHLPPQGAAAYCCTAPQQLPLLRGDPVLSGRPQANRRRRPHPADLCCRLCHGSN</sequence>
<feature type="region of interest" description="Disordered" evidence="1">
    <location>
        <begin position="131"/>
        <end position="166"/>
    </location>
</feature>
<reference evidence="2" key="1">
    <citation type="journal article" date="2022" name="bioRxiv">
        <title>Sequencing and chromosome-scale assembly of the giantPleurodeles waltlgenome.</title>
        <authorList>
            <person name="Brown T."/>
            <person name="Elewa A."/>
            <person name="Iarovenko S."/>
            <person name="Subramanian E."/>
            <person name="Araus A.J."/>
            <person name="Petzold A."/>
            <person name="Susuki M."/>
            <person name="Suzuki K.-i.T."/>
            <person name="Hayashi T."/>
            <person name="Toyoda A."/>
            <person name="Oliveira C."/>
            <person name="Osipova E."/>
            <person name="Leigh N.D."/>
            <person name="Simon A."/>
            <person name="Yun M.H."/>
        </authorList>
    </citation>
    <scope>NUCLEOTIDE SEQUENCE</scope>
    <source>
        <strain evidence="2">20211129_DDA</strain>
        <tissue evidence="2">Liver</tissue>
    </source>
</reference>
<protein>
    <submittedName>
        <fullName evidence="2">Uncharacterized protein</fullName>
    </submittedName>
</protein>
<accession>A0AAV7V799</accession>
<dbReference type="Proteomes" id="UP001066276">
    <property type="component" value="Chromosome 2_1"/>
</dbReference>
<name>A0AAV7V799_PLEWA</name>
<dbReference type="EMBL" id="JANPWB010000003">
    <property type="protein sequence ID" value="KAJ1196361.1"/>
    <property type="molecule type" value="Genomic_DNA"/>
</dbReference>
<organism evidence="2 3">
    <name type="scientific">Pleurodeles waltl</name>
    <name type="common">Iberian ribbed newt</name>
    <dbReference type="NCBI Taxonomy" id="8319"/>
    <lineage>
        <taxon>Eukaryota</taxon>
        <taxon>Metazoa</taxon>
        <taxon>Chordata</taxon>
        <taxon>Craniata</taxon>
        <taxon>Vertebrata</taxon>
        <taxon>Euteleostomi</taxon>
        <taxon>Amphibia</taxon>
        <taxon>Batrachia</taxon>
        <taxon>Caudata</taxon>
        <taxon>Salamandroidea</taxon>
        <taxon>Salamandridae</taxon>
        <taxon>Pleurodelinae</taxon>
        <taxon>Pleurodeles</taxon>
    </lineage>
</organism>